<gene>
    <name evidence="1" type="ORF">Dsin_014323</name>
</gene>
<name>A0AAE0AM35_9ROSI</name>
<proteinExistence type="predicted"/>
<evidence type="ECO:0000313" key="2">
    <source>
        <dbReference type="Proteomes" id="UP001281410"/>
    </source>
</evidence>
<dbReference type="Proteomes" id="UP001281410">
    <property type="component" value="Unassembled WGS sequence"/>
</dbReference>
<reference evidence="1" key="1">
    <citation type="journal article" date="2023" name="Plant J.">
        <title>Genome sequences and population genomics provide insights into the demographic history, inbreeding, and mutation load of two 'living fossil' tree species of Dipteronia.</title>
        <authorList>
            <person name="Feng Y."/>
            <person name="Comes H.P."/>
            <person name="Chen J."/>
            <person name="Zhu S."/>
            <person name="Lu R."/>
            <person name="Zhang X."/>
            <person name="Li P."/>
            <person name="Qiu J."/>
            <person name="Olsen K.M."/>
            <person name="Qiu Y."/>
        </authorList>
    </citation>
    <scope>NUCLEOTIDE SEQUENCE</scope>
    <source>
        <strain evidence="1">NBL</strain>
    </source>
</reference>
<evidence type="ECO:0000313" key="1">
    <source>
        <dbReference type="EMBL" id="KAK3220353.1"/>
    </source>
</evidence>
<accession>A0AAE0AM35</accession>
<keyword evidence="2" id="KW-1185">Reference proteome</keyword>
<organism evidence="1 2">
    <name type="scientific">Dipteronia sinensis</name>
    <dbReference type="NCBI Taxonomy" id="43782"/>
    <lineage>
        <taxon>Eukaryota</taxon>
        <taxon>Viridiplantae</taxon>
        <taxon>Streptophyta</taxon>
        <taxon>Embryophyta</taxon>
        <taxon>Tracheophyta</taxon>
        <taxon>Spermatophyta</taxon>
        <taxon>Magnoliopsida</taxon>
        <taxon>eudicotyledons</taxon>
        <taxon>Gunneridae</taxon>
        <taxon>Pentapetalae</taxon>
        <taxon>rosids</taxon>
        <taxon>malvids</taxon>
        <taxon>Sapindales</taxon>
        <taxon>Sapindaceae</taxon>
        <taxon>Hippocastanoideae</taxon>
        <taxon>Acereae</taxon>
        <taxon>Dipteronia</taxon>
    </lineage>
</organism>
<comment type="caution">
    <text evidence="1">The sequence shown here is derived from an EMBL/GenBank/DDBJ whole genome shotgun (WGS) entry which is preliminary data.</text>
</comment>
<dbReference type="EMBL" id="JANJYJ010000004">
    <property type="protein sequence ID" value="KAK3220353.1"/>
    <property type="molecule type" value="Genomic_DNA"/>
</dbReference>
<sequence>MDGVSTCVYKPAPSIKKIHDQKLMHTQTLAIVRKMIGDSRDWNYEKAIDFLIKPAFAAVRLGIYEVVNEILKAYIGLVSFTDELGFHMLSLAVLYRQEKVFNLVYQV</sequence>
<protein>
    <submittedName>
        <fullName evidence="1">Uncharacterized protein</fullName>
    </submittedName>
</protein>
<dbReference type="AlphaFoldDB" id="A0AAE0AM35"/>